<dbReference type="Pfam" id="PF02028">
    <property type="entry name" value="BCCT"/>
    <property type="match status" value="1"/>
</dbReference>
<evidence type="ECO:0000313" key="9">
    <source>
        <dbReference type="Proteomes" id="UP001472978"/>
    </source>
</evidence>
<comment type="subcellular location">
    <subcellularLocation>
        <location evidence="1">Cell membrane</location>
        <topology evidence="1">Multi-pass membrane protein</topology>
    </subcellularLocation>
</comment>
<feature type="transmembrane region" description="Helical" evidence="7">
    <location>
        <begin position="322"/>
        <end position="339"/>
    </location>
</feature>
<dbReference type="PANTHER" id="PTHR30047:SF12">
    <property type="entry name" value="BCCT-FAMILY TRANSPORTER"/>
    <property type="match status" value="1"/>
</dbReference>
<feature type="transmembrane region" description="Helical" evidence="7">
    <location>
        <begin position="48"/>
        <end position="76"/>
    </location>
</feature>
<feature type="transmembrane region" description="Helical" evidence="7">
    <location>
        <begin position="195"/>
        <end position="220"/>
    </location>
</feature>
<feature type="transmembrane region" description="Helical" evidence="7">
    <location>
        <begin position="267"/>
        <end position="287"/>
    </location>
</feature>
<dbReference type="EMBL" id="JBEGCI010000002">
    <property type="protein sequence ID" value="MEQ6887717.1"/>
    <property type="molecule type" value="Genomic_DNA"/>
</dbReference>
<feature type="transmembrane region" description="Helical" evidence="7">
    <location>
        <begin position="351"/>
        <end position="370"/>
    </location>
</feature>
<keyword evidence="3" id="KW-1003">Cell membrane</keyword>
<feature type="transmembrane region" description="Helical" evidence="7">
    <location>
        <begin position="15"/>
        <end position="36"/>
    </location>
</feature>
<evidence type="ECO:0000256" key="4">
    <source>
        <dbReference type="ARBA" id="ARBA00022692"/>
    </source>
</evidence>
<comment type="caution">
    <text evidence="8">The sequence shown here is derived from an EMBL/GenBank/DDBJ whole genome shotgun (WGS) entry which is preliminary data.</text>
</comment>
<dbReference type="NCBIfam" id="TIGR00842">
    <property type="entry name" value="bcct"/>
    <property type="match status" value="1"/>
</dbReference>
<evidence type="ECO:0000313" key="8">
    <source>
        <dbReference type="EMBL" id="MEQ6887717.1"/>
    </source>
</evidence>
<keyword evidence="5 7" id="KW-1133">Transmembrane helix</keyword>
<evidence type="ECO:0000256" key="1">
    <source>
        <dbReference type="ARBA" id="ARBA00004651"/>
    </source>
</evidence>
<dbReference type="PANTHER" id="PTHR30047">
    <property type="entry name" value="HIGH-AFFINITY CHOLINE TRANSPORT PROTEIN-RELATED"/>
    <property type="match status" value="1"/>
</dbReference>
<keyword evidence="9" id="KW-1185">Reference proteome</keyword>
<evidence type="ECO:0000256" key="7">
    <source>
        <dbReference type="SAM" id="Phobius"/>
    </source>
</evidence>
<proteinExistence type="predicted"/>
<keyword evidence="2" id="KW-0813">Transport</keyword>
<organism evidence="8 9">
    <name type="scientific">Halomonas pelophila</name>
    <dbReference type="NCBI Taxonomy" id="3151122"/>
    <lineage>
        <taxon>Bacteria</taxon>
        <taxon>Pseudomonadati</taxon>
        <taxon>Pseudomonadota</taxon>
        <taxon>Gammaproteobacteria</taxon>
        <taxon>Oceanospirillales</taxon>
        <taxon>Halomonadaceae</taxon>
        <taxon>Halomonas</taxon>
    </lineage>
</organism>
<feature type="transmembrane region" description="Helical" evidence="7">
    <location>
        <begin position="454"/>
        <end position="474"/>
    </location>
</feature>
<feature type="transmembrane region" description="Helical" evidence="7">
    <location>
        <begin position="480"/>
        <end position="500"/>
    </location>
</feature>
<evidence type="ECO:0000256" key="5">
    <source>
        <dbReference type="ARBA" id="ARBA00022989"/>
    </source>
</evidence>
<keyword evidence="6 7" id="KW-0472">Membrane</keyword>
<evidence type="ECO:0000256" key="2">
    <source>
        <dbReference type="ARBA" id="ARBA00022448"/>
    </source>
</evidence>
<evidence type="ECO:0000256" key="3">
    <source>
        <dbReference type="ARBA" id="ARBA00022475"/>
    </source>
</evidence>
<dbReference type="InterPro" id="IPR000060">
    <property type="entry name" value="BCCT_transptr"/>
</dbReference>
<feature type="transmembrane region" description="Helical" evidence="7">
    <location>
        <begin position="144"/>
        <end position="167"/>
    </location>
</feature>
<evidence type="ECO:0000256" key="6">
    <source>
        <dbReference type="ARBA" id="ARBA00023136"/>
    </source>
</evidence>
<protein>
    <submittedName>
        <fullName evidence="8">BCCT family transporter</fullName>
    </submittedName>
</protein>
<feature type="transmembrane region" description="Helical" evidence="7">
    <location>
        <begin position="232"/>
        <end position="255"/>
    </location>
</feature>
<dbReference type="RefSeq" id="WP_349757261.1">
    <property type="nucleotide sequence ID" value="NZ_JBEGCI010000002.1"/>
</dbReference>
<sequence length="534" mass="58525">MQSTTRDPEVTNKKYDYGLIVVSLVVVAATIVGLTVSPEQGSAIANRAFAAITYVFGTPTLVFALASFAFLLWLAFSKYGDIRLGQEGPDFSTKSWVGMILTAGLGSATVYWAFLEWAYYYQTPGLGVAARSDDAYAWSLAYNFFHWGLSAWSLYCIAVLPIAYHLYVRKHSGFRLSSVVAAITGIRQRGPLGKLVDLIFIFTCIGGLSVTLGLSIPLLSEGVAGVFGWQNSFMIDLAIVALISVSFSLSSYLGIEKGVRRVTNFNSILAILFLVALFVLGPSKFIVDNSVNALGIMLQNFVTMSLWTSPIQGSDFPESWTIFYWLYWITYTPFMGVFVARISRGRRVKEVIINMLVSGSLGCWVFFGVLENYSMDAHLHGLVDVVGEMAASSGNVAILQVLGTLPMASLFVLFFVVLSMLFLISTLDSASYTLAVTASRELRNGQDPSASHRLFWCLMVVVVPMAMIFVDAPLNTIKTAAIMTAVPLSAILLLMCYGMVRWMREDYGLHSREQILVEARAPVTPALATRSATL</sequence>
<name>A0ABV1N1V1_9GAMM</name>
<keyword evidence="4 7" id="KW-0812">Transmembrane</keyword>
<gene>
    <name evidence="8" type="ORF">ABE957_03370</name>
</gene>
<feature type="transmembrane region" description="Helical" evidence="7">
    <location>
        <begin position="96"/>
        <end position="114"/>
    </location>
</feature>
<dbReference type="Proteomes" id="UP001472978">
    <property type="component" value="Unassembled WGS sequence"/>
</dbReference>
<accession>A0ABV1N1V1</accession>
<reference evidence="8 9" key="1">
    <citation type="submission" date="2024-05" db="EMBL/GenBank/DDBJ databases">
        <title>Halomonas sp. CS7 16S ribosomal RNA gene Genome sequencing and assembly.</title>
        <authorList>
            <person name="Yook S."/>
        </authorList>
    </citation>
    <scope>NUCLEOTIDE SEQUENCE [LARGE SCALE GENOMIC DNA]</scope>
    <source>
        <strain evidence="8 9">CS7</strain>
    </source>
</reference>